<sequence length="528" mass="61862">MIELKSLMRKKENISEVNKIYNPDYKFFSETGQNVKTLNHPRLTHPKTFWSKSEDEDFFPSRNQKTIQNEFNQDITGLNVFKPIESQIYKSKDNLYKSEKNKTKVKKKNNKKETNEKSIHESLKMQKMKRRKSLPFPWREKNSIQTGKKNPFDIGYYSTVRKRKTDEGNSDYYLTSINKNSKVVKSVSDECLYESNHERHLTDGFLKVQRSKWNRLSVTEPNSPYPSNSSINSKLTEKNHGISDSESTESESPEFDVKKSISTSVHWENKKKKKWKHSKISNVQNSSMSSPSSCDSYYKSKTQNFSSSQGSFTKNSTFSHKNYFLDRKNIYLDNSKETKNFNKIGGGETNSKTLIKKSENSCKKIDPDIFQHLLEALMQKNRTKELMSPQKKKLFTKSLPRRFLKEKSGETPSRKKESCGKSCESHTEMERRENKTKEILQMESYLRRRKSEEGMTKRSNESRLAFKSEVVGGNNVTLEKTFKSQKSKNRIDEECVIQIEDKKLWMEICKAVEKVDAAREKREKKKIY</sequence>
<keyword evidence="4" id="KW-1185">Reference proteome</keyword>
<reference evidence="2" key="2">
    <citation type="submission" date="2007-04" db="EMBL/GenBank/DDBJ databases">
        <title>The genome of the human body louse.</title>
        <authorList>
            <consortium name="The Human Body Louse Genome Consortium"/>
            <person name="Kirkness E."/>
            <person name="Walenz B."/>
            <person name="Hass B."/>
            <person name="Bruggner R."/>
            <person name="Strausberg R."/>
        </authorList>
    </citation>
    <scope>NUCLEOTIDE SEQUENCE</scope>
    <source>
        <strain evidence="2">USDA</strain>
    </source>
</reference>
<dbReference type="InParanoid" id="E0VDK6"/>
<reference evidence="2" key="1">
    <citation type="submission" date="2007-04" db="EMBL/GenBank/DDBJ databases">
        <title>Annotation of Pediculus humanus corporis strain USDA.</title>
        <authorList>
            <person name="Kirkness E."/>
            <person name="Hannick L."/>
            <person name="Hass B."/>
            <person name="Bruggner R."/>
            <person name="Lawson D."/>
            <person name="Bidwell S."/>
            <person name="Joardar V."/>
            <person name="Caler E."/>
            <person name="Walenz B."/>
            <person name="Inman J."/>
            <person name="Schobel S."/>
            <person name="Galinsky K."/>
            <person name="Amedeo P."/>
            <person name="Strausberg R."/>
        </authorList>
    </citation>
    <scope>NUCLEOTIDE SEQUENCE</scope>
    <source>
        <strain evidence="2">USDA</strain>
    </source>
</reference>
<dbReference type="AlphaFoldDB" id="E0VDK6"/>
<feature type="compositionally biased region" description="Basic and acidic residues" evidence="1">
    <location>
        <begin position="450"/>
        <end position="461"/>
    </location>
</feature>
<feature type="compositionally biased region" description="Basic and acidic residues" evidence="1">
    <location>
        <begin position="403"/>
        <end position="440"/>
    </location>
</feature>
<gene>
    <name evidence="3" type="primary">8238324</name>
    <name evidence="2" type="ORF">Phum_PHUM118280</name>
</gene>
<dbReference type="HOGENOM" id="CLU_516122_0_0_1"/>
<proteinExistence type="predicted"/>
<feature type="region of interest" description="Disordered" evidence="1">
    <location>
        <begin position="274"/>
        <end position="293"/>
    </location>
</feature>
<dbReference type="EMBL" id="AAZO01001392">
    <property type="status" value="NOT_ANNOTATED_CDS"/>
    <property type="molecule type" value="Genomic_DNA"/>
</dbReference>
<accession>E0VDK6</accession>
<feature type="region of interest" description="Disordered" evidence="1">
    <location>
        <begin position="217"/>
        <end position="259"/>
    </location>
</feature>
<feature type="compositionally biased region" description="Low complexity" evidence="1">
    <location>
        <begin position="280"/>
        <end position="293"/>
    </location>
</feature>
<feature type="compositionally biased region" description="Low complexity" evidence="1">
    <location>
        <begin position="221"/>
        <end position="233"/>
    </location>
</feature>
<evidence type="ECO:0000313" key="3">
    <source>
        <dbReference type="EnsemblMetazoa" id="PHUM118280-PA"/>
    </source>
</evidence>
<dbReference type="VEuPathDB" id="VectorBase:PHUM118280"/>
<dbReference type="EMBL" id="DS235078">
    <property type="protein sequence ID" value="EEB11462.1"/>
    <property type="molecule type" value="Genomic_DNA"/>
</dbReference>
<reference evidence="3" key="3">
    <citation type="submission" date="2021-02" db="UniProtKB">
        <authorList>
            <consortium name="EnsemblMetazoa"/>
        </authorList>
    </citation>
    <scope>IDENTIFICATION</scope>
    <source>
        <strain evidence="3">USDA</strain>
    </source>
</reference>
<feature type="region of interest" description="Disordered" evidence="1">
    <location>
        <begin position="400"/>
        <end position="461"/>
    </location>
</feature>
<name>E0VDK6_PEDHC</name>
<dbReference type="GeneID" id="8238324"/>
<evidence type="ECO:0000313" key="2">
    <source>
        <dbReference type="EMBL" id="EEB11462.1"/>
    </source>
</evidence>
<dbReference type="EnsemblMetazoa" id="PHUM118280-RA">
    <property type="protein sequence ID" value="PHUM118280-PA"/>
    <property type="gene ID" value="PHUM118280"/>
</dbReference>
<dbReference type="RefSeq" id="XP_002424200.1">
    <property type="nucleotide sequence ID" value="XM_002424155.1"/>
</dbReference>
<dbReference type="Proteomes" id="UP000009046">
    <property type="component" value="Unassembled WGS sequence"/>
</dbReference>
<feature type="compositionally biased region" description="Basic and acidic residues" evidence="1">
    <location>
        <begin position="111"/>
        <end position="124"/>
    </location>
</feature>
<evidence type="ECO:0000313" key="4">
    <source>
        <dbReference type="Proteomes" id="UP000009046"/>
    </source>
</evidence>
<protein>
    <submittedName>
        <fullName evidence="2 3">Uncharacterized protein</fullName>
    </submittedName>
</protein>
<dbReference type="CTD" id="8238324"/>
<dbReference type="KEGG" id="phu:Phum_PHUM118280"/>
<feature type="region of interest" description="Disordered" evidence="1">
    <location>
        <begin position="99"/>
        <end position="132"/>
    </location>
</feature>
<evidence type="ECO:0000256" key="1">
    <source>
        <dbReference type="SAM" id="MobiDB-lite"/>
    </source>
</evidence>
<organism>
    <name type="scientific">Pediculus humanus subsp. corporis</name>
    <name type="common">Body louse</name>
    <dbReference type="NCBI Taxonomy" id="121224"/>
    <lineage>
        <taxon>Eukaryota</taxon>
        <taxon>Metazoa</taxon>
        <taxon>Ecdysozoa</taxon>
        <taxon>Arthropoda</taxon>
        <taxon>Hexapoda</taxon>
        <taxon>Insecta</taxon>
        <taxon>Pterygota</taxon>
        <taxon>Neoptera</taxon>
        <taxon>Paraneoptera</taxon>
        <taxon>Psocodea</taxon>
        <taxon>Troctomorpha</taxon>
        <taxon>Phthiraptera</taxon>
        <taxon>Anoplura</taxon>
        <taxon>Pediculidae</taxon>
        <taxon>Pediculus</taxon>
    </lineage>
</organism>